<dbReference type="AlphaFoldDB" id="A0A160P7U3"/>
<organism evidence="1 2">
    <name type="scientific">Streptomyces laurentii</name>
    <dbReference type="NCBI Taxonomy" id="39478"/>
    <lineage>
        <taxon>Bacteria</taxon>
        <taxon>Bacillati</taxon>
        <taxon>Actinomycetota</taxon>
        <taxon>Actinomycetes</taxon>
        <taxon>Kitasatosporales</taxon>
        <taxon>Streptomycetaceae</taxon>
        <taxon>Streptomyces</taxon>
    </lineage>
</organism>
<gene>
    <name evidence="1" type="ORF">SLA_7173</name>
</gene>
<proteinExistence type="predicted"/>
<dbReference type="Proteomes" id="UP000217676">
    <property type="component" value="Chromosome"/>
</dbReference>
<sequence length="163" mass="17665">MTRLPQSGPFLLEFFFVSDIPDFLDGEIVTVLTQQIEDRFAMPLADLARAVKAAPRAHAGATNLVHAHGLLTQAQYALENAEDRLVAALETVVGDILDDPVMGLAQQVNGAVEQRDAHAERLRSLLEAITEQPATRARPASRLTTTLPTAVPARPVRIARAAR</sequence>
<protein>
    <submittedName>
        <fullName evidence="1">Uncharacterized protein</fullName>
    </submittedName>
</protein>
<dbReference type="KEGG" id="slau:SLA_7173"/>
<keyword evidence="2" id="KW-1185">Reference proteome</keyword>
<name>A0A160P7U3_STRLU</name>
<reference evidence="1 2" key="1">
    <citation type="journal article" date="2016" name="Genome Announc.">
        <title>Complete Genome Sequence of Thiostrepton-Producing Streptomyces laurentii ATCC 31255.</title>
        <authorList>
            <person name="Doi K."/>
            <person name="Fujino Y."/>
            <person name="Nagayoshi Y."/>
            <person name="Ohshima T."/>
            <person name="Ogata S."/>
        </authorList>
    </citation>
    <scope>NUCLEOTIDE SEQUENCE [LARGE SCALE GENOMIC DNA]</scope>
    <source>
        <strain evidence="1 2">ATCC 31255</strain>
    </source>
</reference>
<accession>A0A160P7U3</accession>
<dbReference type="EMBL" id="AP017424">
    <property type="protein sequence ID" value="BAU88039.1"/>
    <property type="molecule type" value="Genomic_DNA"/>
</dbReference>
<evidence type="ECO:0000313" key="1">
    <source>
        <dbReference type="EMBL" id="BAU88039.1"/>
    </source>
</evidence>
<evidence type="ECO:0000313" key="2">
    <source>
        <dbReference type="Proteomes" id="UP000217676"/>
    </source>
</evidence>